<dbReference type="PATRIC" id="fig|1276220.3.peg.1129"/>
<dbReference type="RefSeq" id="WP_020835470.1">
    <property type="nucleotide sequence ID" value="NC_021832.1"/>
</dbReference>
<evidence type="ECO:0000313" key="1">
    <source>
        <dbReference type="EMBL" id="AGR41695.1"/>
    </source>
</evidence>
<organism evidence="1 2">
    <name type="scientific">Spiroplasma taiwanense CT-1</name>
    <dbReference type="NCBI Taxonomy" id="1276220"/>
    <lineage>
        <taxon>Bacteria</taxon>
        <taxon>Bacillati</taxon>
        <taxon>Mycoplasmatota</taxon>
        <taxon>Mollicutes</taxon>
        <taxon>Entomoplasmatales</taxon>
        <taxon>Spiroplasmataceae</taxon>
        <taxon>Spiroplasma</taxon>
    </lineage>
</organism>
<protein>
    <submittedName>
        <fullName evidence="1">Uncharacterized protein</fullName>
    </submittedName>
</protein>
<dbReference type="HOGENOM" id="CLU_2345282_0_0_14"/>
<dbReference type="EMBL" id="CP005075">
    <property type="protein sequence ID" value="AGR41695.1"/>
    <property type="molecule type" value="Genomic_DNA"/>
</dbReference>
<dbReference type="AlphaFoldDB" id="S5MIH4"/>
<accession>S5MIH4</accession>
<dbReference type="KEGG" id="stai:STAIW_v1c11120"/>
<keyword evidence="1" id="KW-0614">Plasmid</keyword>
<keyword evidence="2" id="KW-1185">Reference proteome</keyword>
<evidence type="ECO:0000313" key="2">
    <source>
        <dbReference type="Proteomes" id="UP000014984"/>
    </source>
</evidence>
<name>S5MIH4_9MOLU</name>
<proteinExistence type="predicted"/>
<dbReference type="Proteomes" id="UP000014984">
    <property type="component" value="Plasmid unnamed"/>
</dbReference>
<gene>
    <name evidence="1" type="ORF">STAIW_v1c11120</name>
</gene>
<reference evidence="1 2" key="1">
    <citation type="journal article" date="2013" name="Genome Biol. Evol.">
        <title>Comparison of metabolic capacities and inference of gene content evolution in mosquito-associated Spiroplasma diminutum and S. taiwanense.</title>
        <authorList>
            <person name="Lo W.S."/>
            <person name="Ku C."/>
            <person name="Chen L.L."/>
            <person name="Chang T.H."/>
            <person name="Kuo C.H."/>
        </authorList>
    </citation>
    <scope>NUCLEOTIDE SEQUENCE [LARGE SCALE GENOMIC DNA]</scope>
    <source>
        <strain evidence="1">CT-1</strain>
        <plasmid evidence="2">Plasmid</plasmid>
    </source>
</reference>
<geneLocation type="plasmid" evidence="1">
    <name>unnamed</name>
</geneLocation>
<sequence>MIENNFTILLDPDNEFLNISKNLEANMIDLAALNQILNPFDVVAPVVQDEVYLSFEEKKNWFLEEHLNKLKEFHELLFPDWIQDKQIFLTKLIKKLL</sequence>